<dbReference type="InterPro" id="IPR006073">
    <property type="entry name" value="GTP-bd"/>
</dbReference>
<dbReference type="Pfam" id="PF13167">
    <property type="entry name" value="GTP-bdg_N"/>
    <property type="match status" value="1"/>
</dbReference>
<evidence type="ECO:0000256" key="6">
    <source>
        <dbReference type="ARBA" id="ARBA00023134"/>
    </source>
</evidence>
<comment type="caution">
    <text evidence="8">The sequence shown here is derived from an EMBL/GenBank/DDBJ whole genome shotgun (WGS) entry which is preliminary data.</text>
</comment>
<dbReference type="GO" id="GO:0046872">
    <property type="term" value="F:metal ion binding"/>
    <property type="evidence" value="ECO:0007669"/>
    <property type="project" value="UniProtKB-KW"/>
</dbReference>
<dbReference type="PROSITE" id="PS51705">
    <property type="entry name" value="G_HFLX"/>
    <property type="match status" value="1"/>
</dbReference>
<name>A0A644T0X9_9ZZZZ</name>
<evidence type="ECO:0000256" key="3">
    <source>
        <dbReference type="ARBA" id="ARBA00022723"/>
    </source>
</evidence>
<keyword evidence="2" id="KW-0963">Cytoplasm</keyword>
<dbReference type="NCBIfam" id="TIGR03156">
    <property type="entry name" value="GTP_HflX"/>
    <property type="match status" value="1"/>
</dbReference>
<feature type="domain" description="Hflx-type G" evidence="7">
    <location>
        <begin position="377"/>
        <end position="541"/>
    </location>
</feature>
<dbReference type="FunFam" id="3.40.50.300:FF:000173">
    <property type="entry name" value="GTPase HflX"/>
    <property type="match status" value="1"/>
</dbReference>
<dbReference type="Gene3D" id="3.40.50.300">
    <property type="entry name" value="P-loop containing nucleotide triphosphate hydrolases"/>
    <property type="match status" value="1"/>
</dbReference>
<gene>
    <name evidence="8" type="primary">hflX_3</name>
    <name evidence="8" type="ORF">SDC9_06126</name>
</gene>
<dbReference type="GO" id="GO:0005737">
    <property type="term" value="C:cytoplasm"/>
    <property type="evidence" value="ECO:0007669"/>
    <property type="project" value="UniProtKB-SubCell"/>
</dbReference>
<dbReference type="InterPro" id="IPR032305">
    <property type="entry name" value="GTP-bd_M"/>
</dbReference>
<dbReference type="InterPro" id="IPR005225">
    <property type="entry name" value="Small_GTP-bd"/>
</dbReference>
<dbReference type="Gene3D" id="3.40.50.11060">
    <property type="entry name" value="GTPase HflX, N-terminal domain"/>
    <property type="match status" value="1"/>
</dbReference>
<dbReference type="Pfam" id="PF16360">
    <property type="entry name" value="GTP-bdg_M"/>
    <property type="match status" value="1"/>
</dbReference>
<protein>
    <submittedName>
        <fullName evidence="8">GTPase HflX</fullName>
    </submittedName>
</protein>
<comment type="subcellular location">
    <subcellularLocation>
        <location evidence="1">Cytoplasm</location>
    </subcellularLocation>
</comment>
<evidence type="ECO:0000259" key="7">
    <source>
        <dbReference type="PROSITE" id="PS51705"/>
    </source>
</evidence>
<dbReference type="PRINTS" id="PR00326">
    <property type="entry name" value="GTP1OBG"/>
</dbReference>
<dbReference type="InterPro" id="IPR030394">
    <property type="entry name" value="G_HFLX_dom"/>
</dbReference>
<dbReference type="EMBL" id="VSSQ01000012">
    <property type="protein sequence ID" value="MPL60565.1"/>
    <property type="molecule type" value="Genomic_DNA"/>
</dbReference>
<dbReference type="InterPro" id="IPR025121">
    <property type="entry name" value="GTPase_HflX_N"/>
</dbReference>
<reference evidence="8" key="1">
    <citation type="submission" date="2019-08" db="EMBL/GenBank/DDBJ databases">
        <authorList>
            <person name="Kucharzyk K."/>
            <person name="Murdoch R.W."/>
            <person name="Higgins S."/>
            <person name="Loffler F."/>
        </authorList>
    </citation>
    <scope>NUCLEOTIDE SEQUENCE</scope>
</reference>
<keyword evidence="4" id="KW-0547">Nucleotide-binding</keyword>
<keyword evidence="5" id="KW-0460">Magnesium</keyword>
<dbReference type="PANTHER" id="PTHR10229:SF0">
    <property type="entry name" value="GTP-BINDING PROTEIN 6-RELATED"/>
    <property type="match status" value="1"/>
</dbReference>
<dbReference type="GO" id="GO:0043022">
    <property type="term" value="F:ribosome binding"/>
    <property type="evidence" value="ECO:0007669"/>
    <property type="project" value="TreeGrafter"/>
</dbReference>
<dbReference type="NCBIfam" id="TIGR00231">
    <property type="entry name" value="small_GTP"/>
    <property type="match status" value="1"/>
</dbReference>
<organism evidence="8">
    <name type="scientific">bioreactor metagenome</name>
    <dbReference type="NCBI Taxonomy" id="1076179"/>
    <lineage>
        <taxon>unclassified sequences</taxon>
        <taxon>metagenomes</taxon>
        <taxon>ecological metagenomes</taxon>
    </lineage>
</organism>
<dbReference type="InterPro" id="IPR042108">
    <property type="entry name" value="GTPase_HflX_N_sf"/>
</dbReference>
<dbReference type="Pfam" id="PF19275">
    <property type="entry name" value="HflX_C"/>
    <property type="match status" value="1"/>
</dbReference>
<evidence type="ECO:0000256" key="2">
    <source>
        <dbReference type="ARBA" id="ARBA00022490"/>
    </source>
</evidence>
<dbReference type="HAMAP" id="MF_00900">
    <property type="entry name" value="GTPase_HflX"/>
    <property type="match status" value="1"/>
</dbReference>
<dbReference type="SUPFAM" id="SSF52540">
    <property type="entry name" value="P-loop containing nucleoside triphosphate hydrolases"/>
    <property type="match status" value="1"/>
</dbReference>
<keyword evidence="6" id="KW-0342">GTP-binding</keyword>
<evidence type="ECO:0000256" key="5">
    <source>
        <dbReference type="ARBA" id="ARBA00022842"/>
    </source>
</evidence>
<dbReference type="InterPro" id="IPR045498">
    <property type="entry name" value="HflX_C"/>
</dbReference>
<keyword evidence="3" id="KW-0479">Metal-binding</keyword>
<sequence length="597" mass="66006">MGKIYGDISGIRKNILHTLESLYDFPVSSGKFLTLEIIELLASLTEQIKREIAIYINRRGLVTSVSVGDLQTVSLPDTEERRSSSRLSGIRCIHTHPNGTSILSEIDVSALKLKRFDIMAAIGVDDGNAVDISFGYITNISDENVSTNIVGPMSIDQLLEADFVIFLKEIERQLVNGERLQSTGTIEKAVLTGLEQSGAWDIADSLRELEQLAETAGVEVVDVIWQKREKPDASTFIGRGKVQEISLLVQTREANVVIIDDEISPAQQRNLEQALGVKVIDRTALILDIFAQRAKTHEGKLQVELAQLQYSLPRLGGQGLVLSRLGGGIGTRGPGETKLEVDRRKIRARISDIKHDIENVKKQRDLHRKARQASKIPAVSLVGYTNAGKSTLLNKIASANVLAEDKLFATLDPTTRRITMTNGLDVLVTDTVGFIQKLPHQLVAAFRATLEEVVQADLLIHVIDASHPQHEEQSDAVFKVLGELNVNNKPMITVFNKIDKADKKVIERLLRTEDSVAISALTGEGIELLNKLIEERALPVVVDMKFLIPYNDTGVLAQLYNQAIVQSVEYREDGIYVTASLPIEKRNRFNSFMTGDV</sequence>
<dbReference type="InterPro" id="IPR027417">
    <property type="entry name" value="P-loop_NTPase"/>
</dbReference>
<dbReference type="GO" id="GO:0005525">
    <property type="term" value="F:GTP binding"/>
    <property type="evidence" value="ECO:0007669"/>
    <property type="project" value="UniProtKB-KW"/>
</dbReference>
<dbReference type="CDD" id="cd01878">
    <property type="entry name" value="HflX"/>
    <property type="match status" value="1"/>
</dbReference>
<dbReference type="InterPro" id="IPR016496">
    <property type="entry name" value="GTPase_HflX"/>
</dbReference>
<proteinExistence type="inferred from homology"/>
<dbReference type="Pfam" id="PF01926">
    <property type="entry name" value="MMR_HSR1"/>
    <property type="match status" value="1"/>
</dbReference>
<evidence type="ECO:0000256" key="4">
    <source>
        <dbReference type="ARBA" id="ARBA00022741"/>
    </source>
</evidence>
<accession>A0A644T0X9</accession>
<evidence type="ECO:0000256" key="1">
    <source>
        <dbReference type="ARBA" id="ARBA00004496"/>
    </source>
</evidence>
<dbReference type="Gene3D" id="6.10.250.2860">
    <property type="match status" value="1"/>
</dbReference>
<evidence type="ECO:0000313" key="8">
    <source>
        <dbReference type="EMBL" id="MPL60565.1"/>
    </source>
</evidence>
<dbReference type="AlphaFoldDB" id="A0A644T0X9"/>
<dbReference type="PANTHER" id="PTHR10229">
    <property type="entry name" value="GTP-BINDING PROTEIN HFLX"/>
    <property type="match status" value="1"/>
</dbReference>
<dbReference type="FunFam" id="3.40.50.11060:FF:000001">
    <property type="entry name" value="GTPase HflX"/>
    <property type="match status" value="1"/>
</dbReference>